<comment type="caution">
    <text evidence="1">The sequence shown here is derived from an EMBL/GenBank/DDBJ whole genome shotgun (WGS) entry which is preliminary data.</text>
</comment>
<evidence type="ECO:0000313" key="1">
    <source>
        <dbReference type="EMBL" id="PST83927.1"/>
    </source>
</evidence>
<proteinExistence type="predicted"/>
<protein>
    <submittedName>
        <fullName evidence="1">Uncharacterized protein</fullName>
    </submittedName>
</protein>
<name>A0A2T3HNE3_9SPHI</name>
<dbReference type="EMBL" id="PYLS01000004">
    <property type="protein sequence ID" value="PST83927.1"/>
    <property type="molecule type" value="Genomic_DNA"/>
</dbReference>
<keyword evidence="2" id="KW-1185">Reference proteome</keyword>
<evidence type="ECO:0000313" key="2">
    <source>
        <dbReference type="Proteomes" id="UP000240912"/>
    </source>
</evidence>
<organism evidence="1 2">
    <name type="scientific">Pedobacter yulinensis</name>
    <dbReference type="NCBI Taxonomy" id="2126353"/>
    <lineage>
        <taxon>Bacteria</taxon>
        <taxon>Pseudomonadati</taxon>
        <taxon>Bacteroidota</taxon>
        <taxon>Sphingobacteriia</taxon>
        <taxon>Sphingobacteriales</taxon>
        <taxon>Sphingobacteriaceae</taxon>
        <taxon>Pedobacter</taxon>
    </lineage>
</organism>
<reference evidence="1 2" key="1">
    <citation type="submission" date="2018-03" db="EMBL/GenBank/DDBJ databases">
        <authorList>
            <person name="Keele B.F."/>
        </authorList>
    </citation>
    <scope>NUCLEOTIDE SEQUENCE [LARGE SCALE GENOMIC DNA]</scope>
    <source>
        <strain evidence="1 2">YL28-9</strain>
    </source>
</reference>
<dbReference type="AlphaFoldDB" id="A0A2T3HNE3"/>
<gene>
    <name evidence="1" type="ORF">C7T94_04065</name>
</gene>
<sequence length="59" mass="6562">MQPDNDFPGMLPERPPENLPAHAFMLRCRCLQAAAGNGILFCGKIISQLQRFGFLCVLN</sequence>
<accession>A0A2T3HNE3</accession>
<dbReference type="Proteomes" id="UP000240912">
    <property type="component" value="Unassembled WGS sequence"/>
</dbReference>